<proteinExistence type="predicted"/>
<evidence type="ECO:0000313" key="1">
    <source>
        <dbReference type="EMBL" id="BCX46473.1"/>
    </source>
</evidence>
<name>A0ABN6GYZ6_9BACT</name>
<evidence type="ECO:0000313" key="2">
    <source>
        <dbReference type="Proteomes" id="UP001374893"/>
    </source>
</evidence>
<dbReference type="Proteomes" id="UP001374893">
    <property type="component" value="Chromosome"/>
</dbReference>
<evidence type="ECO:0008006" key="3">
    <source>
        <dbReference type="Google" id="ProtNLM"/>
    </source>
</evidence>
<dbReference type="EMBL" id="AP024702">
    <property type="protein sequence ID" value="BCX46473.1"/>
    <property type="molecule type" value="Genomic_DNA"/>
</dbReference>
<reference evidence="1 2" key="1">
    <citation type="submission" date="2021-06" db="EMBL/GenBank/DDBJ databases">
        <title>Complete genome of Haloferula helveola possessing various polysaccharide degrading enzymes.</title>
        <authorList>
            <person name="Takami H."/>
            <person name="Huang C."/>
            <person name="Hamasaki K."/>
        </authorList>
    </citation>
    <scope>NUCLEOTIDE SEQUENCE [LARGE SCALE GENOMIC DNA]</scope>
    <source>
        <strain evidence="1 2">CN-1</strain>
    </source>
</reference>
<keyword evidence="2" id="KW-1185">Reference proteome</keyword>
<organism evidence="1 2">
    <name type="scientific">Haloferula helveola</name>
    <dbReference type="NCBI Taxonomy" id="490095"/>
    <lineage>
        <taxon>Bacteria</taxon>
        <taxon>Pseudomonadati</taxon>
        <taxon>Verrucomicrobiota</taxon>
        <taxon>Verrucomicrobiia</taxon>
        <taxon>Verrucomicrobiales</taxon>
        <taxon>Verrucomicrobiaceae</taxon>
        <taxon>Haloferula</taxon>
    </lineage>
</organism>
<protein>
    <recommendedName>
        <fullName evidence="3">Transposase</fullName>
    </recommendedName>
</protein>
<gene>
    <name evidence="1" type="ORF">HAHE_03810</name>
</gene>
<sequence length="256" mass="31072">MVTMSLRRAKRVEKDCFRKKVRALHRERRQLWRATRDAEVVPLEKPYQRGWLRSFRWSETARGRKDFDDFEGLLALFQCEQWSRFSDFRPPRWLTWTGRMRWAPYLKFKPRELLRRCESPGWTRYFEISSRRPVEGSGHLRSLIAIGWGGVVRFSHPEWLVPRIEPFMVTHRRIVQPEAEARLAEIQRWIDRHGGEAVFMRALEERRWLEIDDRHRRRAEADLREVREELEGRGFIRAFRVWFRSELKLAVQSIAG</sequence>
<accession>A0ABN6GYZ6</accession>